<keyword evidence="4 7" id="KW-1133">Transmembrane helix</keyword>
<dbReference type="SUPFAM" id="SSF103481">
    <property type="entry name" value="Multidrug resistance efflux transporter EmrE"/>
    <property type="match status" value="1"/>
</dbReference>
<feature type="domain" description="EamA" evidence="8">
    <location>
        <begin position="153"/>
        <end position="229"/>
    </location>
</feature>
<feature type="transmembrane region" description="Helical" evidence="7">
    <location>
        <begin position="276"/>
        <end position="293"/>
    </location>
</feature>
<evidence type="ECO:0000256" key="5">
    <source>
        <dbReference type="ARBA" id="ARBA00023136"/>
    </source>
</evidence>
<dbReference type="OrthoDB" id="1436450at2759"/>
<dbReference type="InterPro" id="IPR000620">
    <property type="entry name" value="EamA_dom"/>
</dbReference>
<dbReference type="Pfam" id="PF00892">
    <property type="entry name" value="EamA"/>
    <property type="match status" value="1"/>
</dbReference>
<accession>A0A2P6U0C7</accession>
<feature type="transmembrane region" description="Helical" evidence="7">
    <location>
        <begin position="332"/>
        <end position="355"/>
    </location>
</feature>
<dbReference type="EMBL" id="LHPG02000003">
    <property type="protein sequence ID" value="PRW59771.1"/>
    <property type="molecule type" value="Genomic_DNA"/>
</dbReference>
<comment type="similarity">
    <text evidence="2">Belongs to the drug/metabolite transporter (DMT) superfamily. Plant drug/metabolite exporter (P-DME) (TC 2.A.7.4) family.</text>
</comment>
<feature type="transmembrane region" description="Helical" evidence="7">
    <location>
        <begin position="215"/>
        <end position="234"/>
    </location>
</feature>
<proteinExistence type="inferred from homology"/>
<evidence type="ECO:0000256" key="2">
    <source>
        <dbReference type="ARBA" id="ARBA00007635"/>
    </source>
</evidence>
<evidence type="ECO:0000259" key="8">
    <source>
        <dbReference type="Pfam" id="PF00892"/>
    </source>
</evidence>
<dbReference type="PANTHER" id="PTHR23051:SF0">
    <property type="entry name" value="SOLUTE CARRIER FAMILY 35 MEMBER F5"/>
    <property type="match status" value="1"/>
</dbReference>
<evidence type="ECO:0000256" key="1">
    <source>
        <dbReference type="ARBA" id="ARBA00004141"/>
    </source>
</evidence>
<dbReference type="Proteomes" id="UP000239899">
    <property type="component" value="Unassembled WGS sequence"/>
</dbReference>
<comment type="subcellular location">
    <subcellularLocation>
        <location evidence="1">Membrane</location>
        <topology evidence="1">Multi-pass membrane protein</topology>
    </subcellularLocation>
</comment>
<name>A0A2P6U0C7_CHLSO</name>
<dbReference type="InterPro" id="IPR037185">
    <property type="entry name" value="EmrE-like"/>
</dbReference>
<keyword evidence="10" id="KW-1185">Reference proteome</keyword>
<organism evidence="9 10">
    <name type="scientific">Chlorella sorokiniana</name>
    <name type="common">Freshwater green alga</name>
    <dbReference type="NCBI Taxonomy" id="3076"/>
    <lineage>
        <taxon>Eukaryota</taxon>
        <taxon>Viridiplantae</taxon>
        <taxon>Chlorophyta</taxon>
        <taxon>core chlorophytes</taxon>
        <taxon>Trebouxiophyceae</taxon>
        <taxon>Chlorellales</taxon>
        <taxon>Chlorellaceae</taxon>
        <taxon>Chlorella clade</taxon>
        <taxon>Chlorella</taxon>
    </lineage>
</organism>
<evidence type="ECO:0000256" key="3">
    <source>
        <dbReference type="ARBA" id="ARBA00022692"/>
    </source>
</evidence>
<feature type="compositionally biased region" description="Polar residues" evidence="6">
    <location>
        <begin position="467"/>
        <end position="485"/>
    </location>
</feature>
<protein>
    <submittedName>
        <fullName evidence="9">Vacuolar membrane</fullName>
    </submittedName>
</protein>
<evidence type="ECO:0000313" key="10">
    <source>
        <dbReference type="Proteomes" id="UP000239899"/>
    </source>
</evidence>
<feature type="transmembrane region" description="Helical" evidence="7">
    <location>
        <begin position="187"/>
        <end position="208"/>
    </location>
</feature>
<dbReference type="GO" id="GO:0016020">
    <property type="term" value="C:membrane"/>
    <property type="evidence" value="ECO:0007669"/>
    <property type="project" value="UniProtKB-SubCell"/>
</dbReference>
<keyword evidence="5 7" id="KW-0472">Membrane</keyword>
<evidence type="ECO:0000256" key="7">
    <source>
        <dbReference type="SAM" id="Phobius"/>
    </source>
</evidence>
<evidence type="ECO:0000313" key="9">
    <source>
        <dbReference type="EMBL" id="PRW59771.1"/>
    </source>
</evidence>
<gene>
    <name evidence="9" type="ORF">C2E21_1700</name>
</gene>
<evidence type="ECO:0000256" key="6">
    <source>
        <dbReference type="SAM" id="MobiDB-lite"/>
    </source>
</evidence>
<dbReference type="PANTHER" id="PTHR23051">
    <property type="entry name" value="SOLUTE CARRIER FAMILY 35, MEMBER F5"/>
    <property type="match status" value="1"/>
</dbReference>
<feature type="transmembrane region" description="Helical" evidence="7">
    <location>
        <begin position="246"/>
        <end position="264"/>
    </location>
</feature>
<comment type="caution">
    <text evidence="9">The sequence shown here is derived from an EMBL/GenBank/DDBJ whole genome shotgun (WGS) entry which is preliminary data.</text>
</comment>
<reference evidence="9 10" key="1">
    <citation type="journal article" date="2018" name="Plant J.">
        <title>Genome sequences of Chlorella sorokiniana UTEX 1602 and Micractinium conductrix SAG 241.80: implications to maltose excretion by a green alga.</title>
        <authorList>
            <person name="Arriola M.B."/>
            <person name="Velmurugan N."/>
            <person name="Zhang Y."/>
            <person name="Plunkett M.H."/>
            <person name="Hondzo H."/>
            <person name="Barney B.M."/>
        </authorList>
    </citation>
    <scope>NUCLEOTIDE SEQUENCE [LARGE SCALE GENOMIC DNA]</scope>
    <source>
        <strain evidence="10">UTEX 1602</strain>
    </source>
</reference>
<evidence type="ECO:0000256" key="4">
    <source>
        <dbReference type="ARBA" id="ARBA00022989"/>
    </source>
</evidence>
<dbReference type="AlphaFoldDB" id="A0A2P6U0C7"/>
<feature type="region of interest" description="Disordered" evidence="6">
    <location>
        <begin position="440"/>
        <end position="498"/>
    </location>
</feature>
<keyword evidence="3 7" id="KW-0812">Transmembrane</keyword>
<sequence length="498" mass="53467">MEGTQPFWARAFPMHEPRKLLGLVFVVAVAIIWVGASFVVQGIEEQGAHPVVLTFVANSLFAVYVPIYYLNLRWRRRRQQHAAAAALAAARQQQEHEGSALVPEAALRSDEGDTLPSPLHADGLDYAVSEGNGVLLGEDSQNGKGGAEPPAMPLRQLFRAALLVAPLWYLAQFTFNSSLSMTSVTSNTILSSTSALFTFLFAVVLLAEAFTLWKLAFILLLIVGTTMVTVADGMYSTDRAAAKESVLGDMLCLLSAVLYGSYTVSIRKLLREDEETPMTMFFGFMGLLIFSFMGPLLLILWLAGVGLGTMSWRILGLMVAKGLLDNVLSDYLWARAILLLGPTVATAGLALQVPLAVLLEGLLRSPAWLSHAGSTVLTLVGGSIVLAGFFGVNAAGEDDEKTRHAAWEERQAALQRELDFELDDEELGGDAFGSAALQPRQSRALEQALQRQLSGSSGEGSGREQPVSRSPSATATATVNGVYRSSTDEAPFLGGKLS</sequence>
<feature type="transmembrane region" description="Helical" evidence="7">
    <location>
        <begin position="375"/>
        <end position="395"/>
    </location>
</feature>
<feature type="transmembrane region" description="Helical" evidence="7">
    <location>
        <begin position="20"/>
        <end position="39"/>
    </location>
</feature>
<feature type="transmembrane region" description="Helical" evidence="7">
    <location>
        <begin position="51"/>
        <end position="70"/>
    </location>
</feature>